<sequence>MKKRLKRVIGGAMMLVVVLLATPQGVMASRTYRRTRTTPVAKKAYYTTDTKSHTFRANGNYSRWTFKANHDLKNYRNTTWVTTQKTYIMMNGKRVLYYWVHNSKNNATGWIWSGYLKSKATASVPKTEAQLVAQTKVAKKAQQIVTVVQNGPSTATLKLWQKQRNATWQNELTASSRIGANGIGHSREGSSTTPIGAYHLSTAFGKATTARTAGMSYRQIKANSYWIEDPNDRQYNTWQTRGWANNQNEHLIDYTRAAPHNQYELAVVMDNRGQNNGSGFFIHVKNQWATAGCVSISLPELRNLVSQLGQQAYVIDVQKVAQLQNY</sequence>
<dbReference type="RefSeq" id="WP_137617080.1">
    <property type="nucleotide sequence ID" value="NZ_BJDI01000016.1"/>
</dbReference>
<keyword evidence="4" id="KW-1185">Reference proteome</keyword>
<dbReference type="EMBL" id="JBHSSE010000017">
    <property type="protein sequence ID" value="MFC6201817.1"/>
    <property type="molecule type" value="Genomic_DNA"/>
</dbReference>
<evidence type="ECO:0000256" key="1">
    <source>
        <dbReference type="PROSITE-ProRule" id="PRU01373"/>
    </source>
</evidence>
<comment type="pathway">
    <text evidence="1">Cell wall biogenesis; peptidoglycan biosynthesis.</text>
</comment>
<accession>A0ABW1SKJ7</accession>
<evidence type="ECO:0000313" key="4">
    <source>
        <dbReference type="Proteomes" id="UP001596171"/>
    </source>
</evidence>
<keyword evidence="1" id="KW-0133">Cell shape</keyword>
<evidence type="ECO:0000259" key="2">
    <source>
        <dbReference type="PROSITE" id="PS52029"/>
    </source>
</evidence>
<organism evidence="3 4">
    <name type="scientific">Lactiplantibacillus nangangensis</name>
    <dbReference type="NCBI Taxonomy" id="2559917"/>
    <lineage>
        <taxon>Bacteria</taxon>
        <taxon>Bacillati</taxon>
        <taxon>Bacillota</taxon>
        <taxon>Bacilli</taxon>
        <taxon>Lactobacillales</taxon>
        <taxon>Lactobacillaceae</taxon>
        <taxon>Lactiplantibacillus</taxon>
    </lineage>
</organism>
<feature type="active site" description="Proton donor/acceptor" evidence="1">
    <location>
        <position position="283"/>
    </location>
</feature>
<dbReference type="PANTHER" id="PTHR38589:SF1">
    <property type="entry name" value="BLR0621 PROTEIN"/>
    <property type="match status" value="1"/>
</dbReference>
<dbReference type="PANTHER" id="PTHR38589">
    <property type="entry name" value="BLR0621 PROTEIN"/>
    <property type="match status" value="1"/>
</dbReference>
<feature type="domain" description="L,D-TPase catalytic" evidence="2">
    <location>
        <begin position="146"/>
        <end position="318"/>
    </location>
</feature>
<name>A0ABW1SKJ7_9LACO</name>
<keyword evidence="1" id="KW-0573">Peptidoglycan synthesis</keyword>
<dbReference type="InterPro" id="IPR005490">
    <property type="entry name" value="LD_TPept_cat_dom"/>
</dbReference>
<dbReference type="Proteomes" id="UP001596171">
    <property type="component" value="Unassembled WGS sequence"/>
</dbReference>
<proteinExistence type="predicted"/>
<gene>
    <name evidence="3" type="ORF">ACFP1L_08020</name>
</gene>
<protein>
    <submittedName>
        <fullName evidence="3">L,D-transpeptidase family protein</fullName>
    </submittedName>
</protein>
<reference evidence="4" key="1">
    <citation type="journal article" date="2019" name="Int. J. Syst. Evol. Microbiol.">
        <title>The Global Catalogue of Microorganisms (GCM) 10K type strain sequencing project: providing services to taxonomists for standard genome sequencing and annotation.</title>
        <authorList>
            <consortium name="The Broad Institute Genomics Platform"/>
            <consortium name="The Broad Institute Genome Sequencing Center for Infectious Disease"/>
            <person name="Wu L."/>
            <person name="Ma J."/>
        </authorList>
    </citation>
    <scope>NUCLEOTIDE SEQUENCE [LARGE SCALE GENOMIC DNA]</scope>
    <source>
        <strain evidence="4">CCM 8930</strain>
    </source>
</reference>
<keyword evidence="1" id="KW-0961">Cell wall biogenesis/degradation</keyword>
<dbReference type="PROSITE" id="PS52029">
    <property type="entry name" value="LD_TPASE"/>
    <property type="match status" value="1"/>
</dbReference>
<comment type="caution">
    <text evidence="3">The sequence shown here is derived from an EMBL/GenBank/DDBJ whole genome shotgun (WGS) entry which is preliminary data.</text>
</comment>
<feature type="active site" description="Nucleophile" evidence="1">
    <location>
        <position position="293"/>
    </location>
</feature>
<evidence type="ECO:0000313" key="3">
    <source>
        <dbReference type="EMBL" id="MFC6201817.1"/>
    </source>
</evidence>
<dbReference type="Pfam" id="PF03734">
    <property type="entry name" value="YkuD"/>
    <property type="match status" value="1"/>
</dbReference>